<dbReference type="PIRSF" id="PIRSF005096">
    <property type="entry name" value="GALM"/>
    <property type="match status" value="1"/>
</dbReference>
<evidence type="ECO:0000256" key="4">
    <source>
        <dbReference type="ARBA" id="ARBA00006206"/>
    </source>
</evidence>
<dbReference type="InterPro" id="IPR011013">
    <property type="entry name" value="Gal_mutarotase_sf_dom"/>
</dbReference>
<dbReference type="Pfam" id="PF01263">
    <property type="entry name" value="Aldose_epim"/>
    <property type="match status" value="1"/>
</dbReference>
<organism evidence="17 18">
    <name type="scientific">Pelagicoccus mobilis</name>
    <dbReference type="NCBI Taxonomy" id="415221"/>
    <lineage>
        <taxon>Bacteria</taxon>
        <taxon>Pseudomonadati</taxon>
        <taxon>Verrucomicrobiota</taxon>
        <taxon>Opitutia</taxon>
        <taxon>Puniceicoccales</taxon>
        <taxon>Pelagicoccaceae</taxon>
        <taxon>Pelagicoccus</taxon>
    </lineage>
</organism>
<evidence type="ECO:0000256" key="10">
    <source>
        <dbReference type="ARBA" id="ARBA00023235"/>
    </source>
</evidence>
<feature type="chain" id="PRO_5036796110" description="Aldose 1-epimerase" evidence="16">
    <location>
        <begin position="18"/>
        <end position="380"/>
    </location>
</feature>
<dbReference type="GO" id="GO:0033499">
    <property type="term" value="P:galactose catabolic process via UDP-galactose, Leloir pathway"/>
    <property type="evidence" value="ECO:0007669"/>
    <property type="project" value="TreeGrafter"/>
</dbReference>
<dbReference type="InterPro" id="IPR018052">
    <property type="entry name" value="Ald1_epimerase_CS"/>
</dbReference>
<keyword evidence="18" id="KW-1185">Reference proteome</keyword>
<evidence type="ECO:0000256" key="9">
    <source>
        <dbReference type="ARBA" id="ARBA00022553"/>
    </source>
</evidence>
<evidence type="ECO:0000256" key="7">
    <source>
        <dbReference type="ARBA" id="ARBA00014165"/>
    </source>
</evidence>
<comment type="similarity">
    <text evidence="4 12">Belongs to the aldose epimerase family.</text>
</comment>
<evidence type="ECO:0000256" key="12">
    <source>
        <dbReference type="PIRNR" id="PIRNR005096"/>
    </source>
</evidence>
<dbReference type="InterPro" id="IPR015443">
    <property type="entry name" value="Aldose_1-epimerase"/>
</dbReference>
<evidence type="ECO:0000313" key="18">
    <source>
        <dbReference type="Proteomes" id="UP000617628"/>
    </source>
</evidence>
<evidence type="ECO:0000256" key="5">
    <source>
        <dbReference type="ARBA" id="ARBA00011245"/>
    </source>
</evidence>
<proteinExistence type="inferred from homology"/>
<dbReference type="GO" id="GO:0030246">
    <property type="term" value="F:carbohydrate binding"/>
    <property type="evidence" value="ECO:0007669"/>
    <property type="project" value="InterPro"/>
</dbReference>
<dbReference type="PANTHER" id="PTHR10091:SF0">
    <property type="entry name" value="GALACTOSE MUTAROTASE"/>
    <property type="match status" value="1"/>
</dbReference>
<evidence type="ECO:0000313" key="17">
    <source>
        <dbReference type="EMBL" id="MBK1876350.1"/>
    </source>
</evidence>
<name>A0A934VPZ6_9BACT</name>
<evidence type="ECO:0000256" key="2">
    <source>
        <dbReference type="ARBA" id="ARBA00004496"/>
    </source>
</evidence>
<feature type="active site" description="Proton acceptor" evidence="13">
    <location>
        <position position="345"/>
    </location>
</feature>
<feature type="binding site" evidence="15">
    <location>
        <begin position="104"/>
        <end position="105"/>
    </location>
    <ligand>
        <name>beta-D-galactose</name>
        <dbReference type="ChEBI" id="CHEBI:27667"/>
    </ligand>
</feature>
<comment type="pathway">
    <text evidence="3 12">Carbohydrate metabolism; hexose metabolism.</text>
</comment>
<dbReference type="PANTHER" id="PTHR10091">
    <property type="entry name" value="ALDOSE-1-EPIMERASE"/>
    <property type="match status" value="1"/>
</dbReference>
<feature type="signal peptide" evidence="16">
    <location>
        <begin position="1"/>
        <end position="17"/>
    </location>
</feature>
<dbReference type="SUPFAM" id="SSF74650">
    <property type="entry name" value="Galactose mutarotase-like"/>
    <property type="match status" value="1"/>
</dbReference>
<dbReference type="GO" id="GO:0005737">
    <property type="term" value="C:cytoplasm"/>
    <property type="evidence" value="ECO:0007669"/>
    <property type="project" value="UniProtKB-SubCell"/>
</dbReference>
<keyword evidence="16" id="KW-0732">Signal</keyword>
<feature type="active site" description="Proton donor" evidence="13">
    <location>
        <position position="208"/>
    </location>
</feature>
<evidence type="ECO:0000256" key="16">
    <source>
        <dbReference type="SAM" id="SignalP"/>
    </source>
</evidence>
<dbReference type="AlphaFoldDB" id="A0A934VPZ6"/>
<keyword evidence="9" id="KW-0597">Phosphoprotein</keyword>
<dbReference type="InterPro" id="IPR047215">
    <property type="entry name" value="Galactose_mutarotase-like"/>
</dbReference>
<dbReference type="EC" id="5.1.3.3" evidence="6 12"/>
<evidence type="ECO:0000256" key="3">
    <source>
        <dbReference type="ARBA" id="ARBA00005028"/>
    </source>
</evidence>
<dbReference type="PROSITE" id="PS00545">
    <property type="entry name" value="ALDOSE_1_EPIMERASE"/>
    <property type="match status" value="1"/>
</dbReference>
<gene>
    <name evidence="17" type="ORF">JIN87_05685</name>
</gene>
<evidence type="ECO:0000256" key="8">
    <source>
        <dbReference type="ARBA" id="ARBA00022490"/>
    </source>
</evidence>
<feature type="binding site" evidence="14">
    <location>
        <position position="280"/>
    </location>
    <ligand>
        <name>beta-D-galactose</name>
        <dbReference type="ChEBI" id="CHEBI:27667"/>
    </ligand>
</feature>
<keyword evidence="8" id="KW-0963">Cytoplasm</keyword>
<comment type="catalytic activity">
    <reaction evidence="1 12">
        <text>alpha-D-glucose = beta-D-glucose</text>
        <dbReference type="Rhea" id="RHEA:10264"/>
        <dbReference type="ChEBI" id="CHEBI:15903"/>
        <dbReference type="ChEBI" id="CHEBI:17925"/>
        <dbReference type="EC" id="5.1.3.3"/>
    </reaction>
</comment>
<dbReference type="EMBL" id="JAENIL010000008">
    <property type="protein sequence ID" value="MBK1876350.1"/>
    <property type="molecule type" value="Genomic_DNA"/>
</dbReference>
<reference evidence="17" key="1">
    <citation type="submission" date="2021-01" db="EMBL/GenBank/DDBJ databases">
        <title>Modified the classification status of verrucomicrobia.</title>
        <authorList>
            <person name="Feng X."/>
        </authorList>
    </citation>
    <scope>NUCLEOTIDE SEQUENCE</scope>
    <source>
        <strain evidence="17">KCTC 13126</strain>
    </source>
</reference>
<dbReference type="Gene3D" id="2.70.98.10">
    <property type="match status" value="1"/>
</dbReference>
<dbReference type="GO" id="GO:0004034">
    <property type="term" value="F:aldose 1-epimerase activity"/>
    <property type="evidence" value="ECO:0007669"/>
    <property type="project" value="UniProtKB-EC"/>
</dbReference>
<evidence type="ECO:0000256" key="11">
    <source>
        <dbReference type="ARBA" id="ARBA00023277"/>
    </source>
</evidence>
<dbReference type="GO" id="GO:0006006">
    <property type="term" value="P:glucose metabolic process"/>
    <property type="evidence" value="ECO:0007669"/>
    <property type="project" value="TreeGrafter"/>
</dbReference>
<dbReference type="InterPro" id="IPR014718">
    <property type="entry name" value="GH-type_carb-bd"/>
</dbReference>
<comment type="subunit">
    <text evidence="5">Monomer.</text>
</comment>
<evidence type="ECO:0000256" key="14">
    <source>
        <dbReference type="PIRSR" id="PIRSR005096-2"/>
    </source>
</evidence>
<evidence type="ECO:0000256" key="6">
    <source>
        <dbReference type="ARBA" id="ARBA00013185"/>
    </source>
</evidence>
<dbReference type="RefSeq" id="WP_200354565.1">
    <property type="nucleotide sequence ID" value="NZ_JAENIL010000008.1"/>
</dbReference>
<accession>A0A934VPZ6</accession>
<dbReference type="CDD" id="cd09019">
    <property type="entry name" value="galactose_mutarotase_like"/>
    <property type="match status" value="1"/>
</dbReference>
<comment type="subcellular location">
    <subcellularLocation>
        <location evidence="2">Cytoplasm</location>
    </subcellularLocation>
</comment>
<feature type="binding site" evidence="15">
    <location>
        <begin position="208"/>
        <end position="210"/>
    </location>
    <ligand>
        <name>beta-D-galactose</name>
        <dbReference type="ChEBI" id="CHEBI:27667"/>
    </ligand>
</feature>
<evidence type="ECO:0000256" key="15">
    <source>
        <dbReference type="PIRSR" id="PIRSR005096-3"/>
    </source>
</evidence>
<keyword evidence="10 12" id="KW-0413">Isomerase</keyword>
<keyword evidence="11 12" id="KW-0119">Carbohydrate metabolism</keyword>
<dbReference type="Proteomes" id="UP000617628">
    <property type="component" value="Unassembled WGS sequence"/>
</dbReference>
<protein>
    <recommendedName>
        <fullName evidence="7 12">Aldose 1-epimerase</fullName>
        <ecNumber evidence="6 12">5.1.3.3</ecNumber>
    </recommendedName>
</protein>
<evidence type="ECO:0000256" key="13">
    <source>
        <dbReference type="PIRSR" id="PIRSR005096-1"/>
    </source>
</evidence>
<dbReference type="InterPro" id="IPR008183">
    <property type="entry name" value="Aldose_1/G6P_1-epimerase"/>
</dbReference>
<sequence length="380" mass="41207">MKIAKSVLLVLVATCIAALTKAETEKGSISFAPYGKVDGKDVNLYTLSYGDLTVDITNYGGIITRILVPDRNGAMGDVALGYNSVYEYIEETPYFGALIGRYGNRIANGQFKLNGKTYKLAKNNNPGGIGCNLHGGDKGFDKVVWEAETYFEGGLPSLKLSYLSVDGEEGFPGNLKVEVTYSLTKDAGIQMDYSATTDKATPVNLTNHNYFNLRGEGAGSINGHVMQIYASNYTPVGADLIPTGDIASVAGTPFDFTSPVAIGERVEDEHEQLAFGGGYDHNWVLDNQDGDMALAASVYEPSSGRVLEVWTEEPGLQFYGGNFLDGSIVGKSGRAYEHRDGFCLESQHYPDSPNQKNFPSTILKPGEVYETSTVYKFKTR</sequence>
<evidence type="ECO:0000256" key="1">
    <source>
        <dbReference type="ARBA" id="ARBA00001614"/>
    </source>
</evidence>
<dbReference type="NCBIfam" id="NF008277">
    <property type="entry name" value="PRK11055.1"/>
    <property type="match status" value="1"/>
</dbReference>
<comment type="caution">
    <text evidence="17">The sequence shown here is derived from an EMBL/GenBank/DDBJ whole genome shotgun (WGS) entry which is preliminary data.</text>
</comment>
<dbReference type="FunFam" id="2.70.98.10:FF:000003">
    <property type="entry name" value="Aldose 1-epimerase"/>
    <property type="match status" value="1"/>
</dbReference>